<sequence>MKTTIFASFFILTMAIQSFAGTLRGAWEMQPESSVSNERAVMIASENYLSIAIFEKNTYIRTYGGTYEINDAGLILTLEFNDKNPESVGTKITYKFRRKDNEFMIENQAKTTWKRIDEGKDALSGNWRISARVGQDGQMTEMKRTARKTLKICSGTRFQWFAINPETKEFFGTGGGSYTLKDGKYTETLEFFSRDNSRVGASLTFDAKVEGDKWQHSGKSSKGDPVNEIWGKEK</sequence>
<evidence type="ECO:0008006" key="5">
    <source>
        <dbReference type="Google" id="ProtNLM"/>
    </source>
</evidence>
<dbReference type="Proteomes" id="UP000609064">
    <property type="component" value="Unassembled WGS sequence"/>
</dbReference>
<name>A0A917DND1_9BACT</name>
<protein>
    <recommendedName>
        <fullName evidence="5">Membrane or secreted protein</fullName>
    </recommendedName>
</protein>
<evidence type="ECO:0000256" key="1">
    <source>
        <dbReference type="SAM" id="MobiDB-lite"/>
    </source>
</evidence>
<reference evidence="3" key="1">
    <citation type="journal article" date="2014" name="Int. J. Syst. Evol. Microbiol.">
        <title>Complete genome sequence of Corynebacterium casei LMG S-19264T (=DSM 44701T), isolated from a smear-ripened cheese.</title>
        <authorList>
            <consortium name="US DOE Joint Genome Institute (JGI-PGF)"/>
            <person name="Walter F."/>
            <person name="Albersmeier A."/>
            <person name="Kalinowski J."/>
            <person name="Ruckert C."/>
        </authorList>
    </citation>
    <scope>NUCLEOTIDE SEQUENCE</scope>
    <source>
        <strain evidence="3">CGMCC 1.15958</strain>
    </source>
</reference>
<keyword evidence="4" id="KW-1185">Reference proteome</keyword>
<dbReference type="RefSeq" id="WP_188765659.1">
    <property type="nucleotide sequence ID" value="NZ_BMKK01000003.1"/>
</dbReference>
<gene>
    <name evidence="3" type="ORF">GCM10011514_17230</name>
</gene>
<evidence type="ECO:0000256" key="2">
    <source>
        <dbReference type="SAM" id="SignalP"/>
    </source>
</evidence>
<evidence type="ECO:0000313" key="3">
    <source>
        <dbReference type="EMBL" id="GGD53653.1"/>
    </source>
</evidence>
<feature type="signal peptide" evidence="2">
    <location>
        <begin position="1"/>
        <end position="20"/>
    </location>
</feature>
<proteinExistence type="predicted"/>
<organism evidence="3 4">
    <name type="scientific">Emticicia aquatilis</name>
    <dbReference type="NCBI Taxonomy" id="1537369"/>
    <lineage>
        <taxon>Bacteria</taxon>
        <taxon>Pseudomonadati</taxon>
        <taxon>Bacteroidota</taxon>
        <taxon>Cytophagia</taxon>
        <taxon>Cytophagales</taxon>
        <taxon>Leadbetterellaceae</taxon>
        <taxon>Emticicia</taxon>
    </lineage>
</organism>
<evidence type="ECO:0000313" key="4">
    <source>
        <dbReference type="Proteomes" id="UP000609064"/>
    </source>
</evidence>
<comment type="caution">
    <text evidence="3">The sequence shown here is derived from an EMBL/GenBank/DDBJ whole genome shotgun (WGS) entry which is preliminary data.</text>
</comment>
<keyword evidence="2" id="KW-0732">Signal</keyword>
<feature type="chain" id="PRO_5037433345" description="Membrane or secreted protein" evidence="2">
    <location>
        <begin position="21"/>
        <end position="234"/>
    </location>
</feature>
<accession>A0A917DND1</accession>
<feature type="region of interest" description="Disordered" evidence="1">
    <location>
        <begin position="211"/>
        <end position="234"/>
    </location>
</feature>
<dbReference type="AlphaFoldDB" id="A0A917DND1"/>
<dbReference type="EMBL" id="BMKK01000003">
    <property type="protein sequence ID" value="GGD53653.1"/>
    <property type="molecule type" value="Genomic_DNA"/>
</dbReference>
<reference evidence="3" key="2">
    <citation type="submission" date="2020-09" db="EMBL/GenBank/DDBJ databases">
        <authorList>
            <person name="Sun Q."/>
            <person name="Zhou Y."/>
        </authorList>
    </citation>
    <scope>NUCLEOTIDE SEQUENCE</scope>
    <source>
        <strain evidence="3">CGMCC 1.15958</strain>
    </source>
</reference>
<dbReference type="Gene3D" id="2.40.128.490">
    <property type="entry name" value="Uncharacterised protein PF14869, DUF4488"/>
    <property type="match status" value="1"/>
</dbReference>